<proteinExistence type="predicted"/>
<accession>A0ABT0H9G1</accession>
<name>A0ABT0H9G1_9FLAO</name>
<evidence type="ECO:0000313" key="2">
    <source>
        <dbReference type="Proteomes" id="UP001203687"/>
    </source>
</evidence>
<organism evidence="1 2">
    <name type="scientific">Psychroserpens algicola</name>
    <dbReference type="NCBI Taxonomy" id="1719034"/>
    <lineage>
        <taxon>Bacteria</taxon>
        <taxon>Pseudomonadati</taxon>
        <taxon>Bacteroidota</taxon>
        <taxon>Flavobacteriia</taxon>
        <taxon>Flavobacteriales</taxon>
        <taxon>Flavobacteriaceae</taxon>
        <taxon>Psychroserpens</taxon>
    </lineage>
</organism>
<evidence type="ECO:0000313" key="1">
    <source>
        <dbReference type="EMBL" id="MCK8480639.1"/>
    </source>
</evidence>
<dbReference type="Proteomes" id="UP001203687">
    <property type="component" value="Unassembled WGS sequence"/>
</dbReference>
<comment type="caution">
    <text evidence="1">The sequence shown here is derived from an EMBL/GenBank/DDBJ whole genome shotgun (WGS) entry which is preliminary data.</text>
</comment>
<dbReference type="RefSeq" id="WP_204345205.1">
    <property type="nucleotide sequence ID" value="NZ_JACNMJ010000002.1"/>
</dbReference>
<dbReference type="EMBL" id="JALPQF010000007">
    <property type="protein sequence ID" value="MCK8480639.1"/>
    <property type="molecule type" value="Genomic_DNA"/>
</dbReference>
<reference evidence="1" key="1">
    <citation type="submission" date="2022-04" db="EMBL/GenBank/DDBJ databases">
        <authorList>
            <person name="Ren T."/>
        </authorList>
    </citation>
    <scope>NUCLEOTIDE SEQUENCE</scope>
    <source>
        <strain evidence="1">F63249</strain>
    </source>
</reference>
<gene>
    <name evidence="1" type="ORF">MUY34_08410</name>
</gene>
<keyword evidence="2" id="KW-1185">Reference proteome</keyword>
<protein>
    <submittedName>
        <fullName evidence="1">Uncharacterized protein</fullName>
    </submittedName>
</protein>
<sequence>MIITLTLILASLVALNFLLLTFSCNKVTKKTAAQNQLIITKPKSVKVVKPTERLATNQLAPTGS</sequence>